<gene>
    <name evidence="10" type="ORF">BJP25_00530</name>
</gene>
<reference evidence="10 11" key="1">
    <citation type="submission" date="2016-10" db="EMBL/GenBank/DDBJ databases">
        <title>The Draft Genome Sequence of Actinokineospora bangkokensis 44EHWT reveals the biosynthetic pathway of antifungal compounds Thailandins with unusual extender unit butylmalonyl-CoA.</title>
        <authorList>
            <person name="Greule A."/>
            <person name="Intra B."/>
            <person name="Flemming S."/>
            <person name="Rommel M.G."/>
            <person name="Panbangred W."/>
            <person name="Bechthold A."/>
        </authorList>
    </citation>
    <scope>NUCLEOTIDE SEQUENCE [LARGE SCALE GENOMIC DNA]</scope>
    <source>
        <strain evidence="10 11">44EHW</strain>
    </source>
</reference>
<evidence type="ECO:0000256" key="8">
    <source>
        <dbReference type="SAM" id="Phobius"/>
    </source>
</evidence>
<feature type="transmembrane region" description="Helical" evidence="8">
    <location>
        <begin position="44"/>
        <end position="64"/>
    </location>
</feature>
<feature type="transmembrane region" description="Helical" evidence="8">
    <location>
        <begin position="286"/>
        <end position="305"/>
    </location>
</feature>
<evidence type="ECO:0000256" key="7">
    <source>
        <dbReference type="SAM" id="MobiDB-lite"/>
    </source>
</evidence>
<name>A0A1Q9LM74_9PSEU</name>
<keyword evidence="4 8" id="KW-0812">Transmembrane</keyword>
<dbReference type="InterPro" id="IPR036259">
    <property type="entry name" value="MFS_trans_sf"/>
</dbReference>
<dbReference type="GO" id="GO:0005886">
    <property type="term" value="C:plasma membrane"/>
    <property type="evidence" value="ECO:0007669"/>
    <property type="project" value="UniProtKB-SubCell"/>
</dbReference>
<evidence type="ECO:0000256" key="2">
    <source>
        <dbReference type="ARBA" id="ARBA00022448"/>
    </source>
</evidence>
<keyword evidence="11" id="KW-1185">Reference proteome</keyword>
<feature type="domain" description="Major facilitator superfamily (MFS) profile" evidence="9">
    <location>
        <begin position="1"/>
        <end position="399"/>
    </location>
</feature>
<feature type="transmembrane region" description="Helical" evidence="8">
    <location>
        <begin position="220"/>
        <end position="243"/>
    </location>
</feature>
<dbReference type="SUPFAM" id="SSF103473">
    <property type="entry name" value="MFS general substrate transporter"/>
    <property type="match status" value="1"/>
</dbReference>
<keyword evidence="3" id="KW-1003">Cell membrane</keyword>
<feature type="transmembrane region" description="Helical" evidence="8">
    <location>
        <begin position="163"/>
        <end position="188"/>
    </location>
</feature>
<dbReference type="Pfam" id="PF05977">
    <property type="entry name" value="MFS_3"/>
    <property type="match status" value="1"/>
</dbReference>
<evidence type="ECO:0000256" key="6">
    <source>
        <dbReference type="ARBA" id="ARBA00023136"/>
    </source>
</evidence>
<evidence type="ECO:0000313" key="11">
    <source>
        <dbReference type="Proteomes" id="UP000186040"/>
    </source>
</evidence>
<protein>
    <submittedName>
        <fullName evidence="10">MFS transporter</fullName>
    </submittedName>
</protein>
<dbReference type="OrthoDB" id="145388at2"/>
<dbReference type="EMBL" id="MKQR01000012">
    <property type="protein sequence ID" value="OLR93121.1"/>
    <property type="molecule type" value="Genomic_DNA"/>
</dbReference>
<keyword evidence="5 8" id="KW-1133">Transmembrane helix</keyword>
<evidence type="ECO:0000313" key="10">
    <source>
        <dbReference type="EMBL" id="OLR93121.1"/>
    </source>
</evidence>
<dbReference type="PANTHER" id="PTHR23513">
    <property type="entry name" value="INTEGRAL MEMBRANE EFFLUX PROTEIN-RELATED"/>
    <property type="match status" value="1"/>
</dbReference>
<feature type="region of interest" description="Disordered" evidence="7">
    <location>
        <begin position="403"/>
        <end position="429"/>
    </location>
</feature>
<accession>A0A1Q9LM74</accession>
<dbReference type="Proteomes" id="UP000186040">
    <property type="component" value="Unassembled WGS sequence"/>
</dbReference>
<feature type="transmembrane region" description="Helical" evidence="8">
    <location>
        <begin position="255"/>
        <end position="274"/>
    </location>
</feature>
<dbReference type="Gene3D" id="1.20.1250.20">
    <property type="entry name" value="MFS general substrate transporter like domains"/>
    <property type="match status" value="1"/>
</dbReference>
<evidence type="ECO:0000256" key="3">
    <source>
        <dbReference type="ARBA" id="ARBA00022475"/>
    </source>
</evidence>
<feature type="transmembrane region" description="Helical" evidence="8">
    <location>
        <begin position="311"/>
        <end position="329"/>
    </location>
</feature>
<dbReference type="STRING" id="1193682.BJP25_00530"/>
<dbReference type="PANTHER" id="PTHR23513:SF11">
    <property type="entry name" value="STAPHYLOFERRIN A TRANSPORTER"/>
    <property type="match status" value="1"/>
</dbReference>
<feature type="compositionally biased region" description="Acidic residues" evidence="7">
    <location>
        <begin position="406"/>
        <end position="422"/>
    </location>
</feature>
<comment type="caution">
    <text evidence="10">The sequence shown here is derived from an EMBL/GenBank/DDBJ whole genome shotgun (WGS) entry which is preliminary data.</text>
</comment>
<keyword evidence="6 8" id="KW-0472">Membrane</keyword>
<comment type="subcellular location">
    <subcellularLocation>
        <location evidence="1">Cell membrane</location>
        <topology evidence="1">Multi-pass membrane protein</topology>
    </subcellularLocation>
</comment>
<evidence type="ECO:0000256" key="5">
    <source>
        <dbReference type="ARBA" id="ARBA00022989"/>
    </source>
</evidence>
<dbReference type="RefSeq" id="WP_075975116.1">
    <property type="nucleotide sequence ID" value="NZ_MKQR01000012.1"/>
</dbReference>
<evidence type="ECO:0000256" key="1">
    <source>
        <dbReference type="ARBA" id="ARBA00004651"/>
    </source>
</evidence>
<sequence>MAARGERRGGLRGLLLSSAASNLGDGIGKVAFPLLGASVTRDPVLIAGLSATSFLPWLLFALLSGALIDRVDRRKAMLVANATRAVVIGGLSVLVLAGSASIWLLYAVALVLGVVETVADSAAQALVPAVVDKDGLESANGKLQSVEIVGQTFLGGPLGSITFALFAALPFLLNTVGFVVAAVCLVALRGSFRPAAAAGPPARLRAQLGEGLRWVRARPLMLRLVFIALALALFSELAQALLVLYALQDLGLSEAAFGLFALVGGVGGLLGAAAAPRLSAALPRRAVLVGAVAACGAGFLGMGLVRDPVSASLLFGLFAAAVVVVNVILGTLRHALVPEHLFGRVLGVWRTAVWGGIPLGALLGGLLAKGIGTPGVFVVSGALQLALAAVVWVVVSGHGADVDSLGADEPDEPDEPELDPAELDTLGKS</sequence>
<dbReference type="PROSITE" id="PS50850">
    <property type="entry name" value="MFS"/>
    <property type="match status" value="1"/>
</dbReference>
<proteinExistence type="predicted"/>
<dbReference type="CDD" id="cd06173">
    <property type="entry name" value="MFS_MefA_like"/>
    <property type="match status" value="1"/>
</dbReference>
<dbReference type="GO" id="GO:0022857">
    <property type="term" value="F:transmembrane transporter activity"/>
    <property type="evidence" value="ECO:0007669"/>
    <property type="project" value="InterPro"/>
</dbReference>
<evidence type="ECO:0000259" key="9">
    <source>
        <dbReference type="PROSITE" id="PS50850"/>
    </source>
</evidence>
<evidence type="ECO:0000256" key="4">
    <source>
        <dbReference type="ARBA" id="ARBA00022692"/>
    </source>
</evidence>
<keyword evidence="2" id="KW-0813">Transport</keyword>
<dbReference type="AlphaFoldDB" id="A0A1Q9LM74"/>
<feature type="transmembrane region" description="Helical" evidence="8">
    <location>
        <begin position="375"/>
        <end position="395"/>
    </location>
</feature>
<feature type="transmembrane region" description="Helical" evidence="8">
    <location>
        <begin position="341"/>
        <end position="363"/>
    </location>
</feature>
<organism evidence="10 11">
    <name type="scientific">Actinokineospora bangkokensis</name>
    <dbReference type="NCBI Taxonomy" id="1193682"/>
    <lineage>
        <taxon>Bacteria</taxon>
        <taxon>Bacillati</taxon>
        <taxon>Actinomycetota</taxon>
        <taxon>Actinomycetes</taxon>
        <taxon>Pseudonocardiales</taxon>
        <taxon>Pseudonocardiaceae</taxon>
        <taxon>Actinokineospora</taxon>
    </lineage>
</organism>
<feature type="transmembrane region" description="Helical" evidence="8">
    <location>
        <begin position="85"/>
        <end position="106"/>
    </location>
</feature>
<dbReference type="InterPro" id="IPR010290">
    <property type="entry name" value="TM_effector"/>
</dbReference>
<dbReference type="InterPro" id="IPR020846">
    <property type="entry name" value="MFS_dom"/>
</dbReference>